<feature type="domain" description="Fe-S metabolism associated" evidence="2">
    <location>
        <begin position="11"/>
        <end position="63"/>
    </location>
</feature>
<dbReference type="SUPFAM" id="SSF82649">
    <property type="entry name" value="SufE/NifU"/>
    <property type="match status" value="1"/>
</dbReference>
<gene>
    <name evidence="3" type="ORF">Fmac_004352</name>
</gene>
<dbReference type="Pfam" id="PF02657">
    <property type="entry name" value="SufE"/>
    <property type="match status" value="1"/>
</dbReference>
<dbReference type="AlphaFoldDB" id="A0ABD1N5L0"/>
<keyword evidence="4" id="KW-1185">Reference proteome</keyword>
<dbReference type="InterPro" id="IPR003808">
    <property type="entry name" value="Fe-S_metab-assoc_dom"/>
</dbReference>
<dbReference type="Gene3D" id="3.90.1010.10">
    <property type="match status" value="1"/>
</dbReference>
<reference evidence="3 4" key="1">
    <citation type="submission" date="2024-08" db="EMBL/GenBank/DDBJ databases">
        <title>Insights into the chromosomal genome structure of Flemingia macrophylla.</title>
        <authorList>
            <person name="Ding Y."/>
            <person name="Zhao Y."/>
            <person name="Bi W."/>
            <person name="Wu M."/>
            <person name="Zhao G."/>
            <person name="Gong Y."/>
            <person name="Li W."/>
            <person name="Zhang P."/>
        </authorList>
    </citation>
    <scope>NUCLEOTIDE SEQUENCE [LARGE SCALE GENOMIC DNA]</scope>
    <source>
        <strain evidence="3">DYQJB</strain>
        <tissue evidence="3">Leaf</tissue>
    </source>
</reference>
<evidence type="ECO:0000256" key="1">
    <source>
        <dbReference type="ARBA" id="ARBA00010282"/>
    </source>
</evidence>
<protein>
    <recommendedName>
        <fullName evidence="2">Fe-S metabolism associated domain-containing protein</fullName>
    </recommendedName>
</protein>
<comment type="similarity">
    <text evidence="1">Belongs to the SufE family.</text>
</comment>
<dbReference type="EMBL" id="JBGMDY010000002">
    <property type="protein sequence ID" value="KAL2343067.1"/>
    <property type="molecule type" value="Genomic_DNA"/>
</dbReference>
<evidence type="ECO:0000259" key="2">
    <source>
        <dbReference type="Pfam" id="PF02657"/>
    </source>
</evidence>
<dbReference type="PANTHER" id="PTHR43597:SF5">
    <property type="entry name" value="SUFE-LIKE PROTEIN 2, CHLOROPLASTIC"/>
    <property type="match status" value="1"/>
</dbReference>
<name>A0ABD1N5L0_9FABA</name>
<evidence type="ECO:0000313" key="3">
    <source>
        <dbReference type="EMBL" id="KAL2343067.1"/>
    </source>
</evidence>
<organism evidence="3 4">
    <name type="scientific">Flemingia macrophylla</name>
    <dbReference type="NCBI Taxonomy" id="520843"/>
    <lineage>
        <taxon>Eukaryota</taxon>
        <taxon>Viridiplantae</taxon>
        <taxon>Streptophyta</taxon>
        <taxon>Embryophyta</taxon>
        <taxon>Tracheophyta</taxon>
        <taxon>Spermatophyta</taxon>
        <taxon>Magnoliopsida</taxon>
        <taxon>eudicotyledons</taxon>
        <taxon>Gunneridae</taxon>
        <taxon>Pentapetalae</taxon>
        <taxon>rosids</taxon>
        <taxon>fabids</taxon>
        <taxon>Fabales</taxon>
        <taxon>Fabaceae</taxon>
        <taxon>Papilionoideae</taxon>
        <taxon>50 kb inversion clade</taxon>
        <taxon>NPAAA clade</taxon>
        <taxon>indigoferoid/millettioid clade</taxon>
        <taxon>Phaseoleae</taxon>
        <taxon>Flemingia</taxon>
    </lineage>
</organism>
<dbReference type="Proteomes" id="UP001603857">
    <property type="component" value="Unassembled WGS sequence"/>
</dbReference>
<accession>A0ABD1N5L0</accession>
<dbReference type="PANTHER" id="PTHR43597">
    <property type="entry name" value="SULFUR ACCEPTOR PROTEIN CSDE"/>
    <property type="match status" value="1"/>
</dbReference>
<evidence type="ECO:0000313" key="4">
    <source>
        <dbReference type="Proteomes" id="UP001603857"/>
    </source>
</evidence>
<sequence length="69" mass="7891">MVAEKLDSLASEFTSLAKHIERVKRLLHYASLLSVLEAAEQVPENRMAGCATEVWVVAEVDEWRRMRYG</sequence>
<comment type="caution">
    <text evidence="3">The sequence shown here is derived from an EMBL/GenBank/DDBJ whole genome shotgun (WGS) entry which is preliminary data.</text>
</comment>
<proteinExistence type="inferred from homology"/>